<dbReference type="Gene3D" id="1.10.3210.10">
    <property type="entry name" value="Hypothetical protein af1432"/>
    <property type="match status" value="1"/>
</dbReference>
<dbReference type="SMART" id="SM00471">
    <property type="entry name" value="HDc"/>
    <property type="match status" value="1"/>
</dbReference>
<organism evidence="2 3">
    <name type="scientific">Botrimarina hoheduenensis</name>
    <dbReference type="NCBI Taxonomy" id="2528000"/>
    <lineage>
        <taxon>Bacteria</taxon>
        <taxon>Pseudomonadati</taxon>
        <taxon>Planctomycetota</taxon>
        <taxon>Planctomycetia</taxon>
        <taxon>Pirellulales</taxon>
        <taxon>Lacipirellulaceae</taxon>
        <taxon>Botrimarina</taxon>
    </lineage>
</organism>
<dbReference type="Pfam" id="PF08668">
    <property type="entry name" value="HDOD"/>
    <property type="match status" value="1"/>
</dbReference>
<accession>A0A5C5WF20</accession>
<dbReference type="Proteomes" id="UP000318995">
    <property type="component" value="Unassembled WGS sequence"/>
</dbReference>
<dbReference type="EMBL" id="SJPH01000001">
    <property type="protein sequence ID" value="TWT48691.1"/>
    <property type="molecule type" value="Genomic_DNA"/>
</dbReference>
<protein>
    <submittedName>
        <fullName evidence="2">HDOD domain protein</fullName>
    </submittedName>
</protein>
<feature type="domain" description="HDOD" evidence="1">
    <location>
        <begin position="99"/>
        <end position="294"/>
    </location>
</feature>
<sequence length="366" mass="39337">MRVMRVVTPGSLPGPGKVRGACDEFRLVGCRAVGLTEPLNREPQWSLDASSVCLNRSPARSVSFALNSPAATAERHAYANSVRRVHPSIEPMFERLGGLCSLPAIAEKVIQVAEDELSDATDLLTVIEQDAAVATRLMQVVNSSYCGLRNPVGDLKTAVTMLGQDRVRNLALTVSIGGQFQRATPLGQLDPARLWDHSVCVATIARIAASRSNACNPDEAYLAGLLHDLGLLFITQQLAPLVPRVLARLATGSSLCDAEREVMAFDHAQLGAYVAWRAGFPDHQVAAIDYHHTTYEASPAAQPLTQTVAVANYLATRYGRGAIEGRRLPAPGEGMLRTLGFTLPQLRDLWDDLPDTVAEVAALTGI</sequence>
<dbReference type="AlphaFoldDB" id="A0A5C5WF20"/>
<dbReference type="PANTHER" id="PTHR33525:SF3">
    <property type="entry name" value="RIBONUCLEASE Y"/>
    <property type="match status" value="1"/>
</dbReference>
<dbReference type="InterPro" id="IPR013976">
    <property type="entry name" value="HDOD"/>
</dbReference>
<dbReference type="SUPFAM" id="SSF109604">
    <property type="entry name" value="HD-domain/PDEase-like"/>
    <property type="match status" value="1"/>
</dbReference>
<proteinExistence type="predicted"/>
<evidence type="ECO:0000259" key="1">
    <source>
        <dbReference type="PROSITE" id="PS51833"/>
    </source>
</evidence>
<gene>
    <name evidence="2" type="ORF">Pla111_04660</name>
</gene>
<reference evidence="2 3" key="1">
    <citation type="submission" date="2019-02" db="EMBL/GenBank/DDBJ databases">
        <title>Deep-cultivation of Planctomycetes and their phenomic and genomic characterization uncovers novel biology.</title>
        <authorList>
            <person name="Wiegand S."/>
            <person name="Jogler M."/>
            <person name="Boedeker C."/>
            <person name="Pinto D."/>
            <person name="Vollmers J."/>
            <person name="Rivas-Marin E."/>
            <person name="Kohn T."/>
            <person name="Peeters S.H."/>
            <person name="Heuer A."/>
            <person name="Rast P."/>
            <person name="Oberbeckmann S."/>
            <person name="Bunk B."/>
            <person name="Jeske O."/>
            <person name="Meyerdierks A."/>
            <person name="Storesund J.E."/>
            <person name="Kallscheuer N."/>
            <person name="Luecker S."/>
            <person name="Lage O.M."/>
            <person name="Pohl T."/>
            <person name="Merkel B.J."/>
            <person name="Hornburger P."/>
            <person name="Mueller R.-W."/>
            <person name="Bruemmer F."/>
            <person name="Labrenz M."/>
            <person name="Spormann A.M."/>
            <person name="Op Den Camp H."/>
            <person name="Overmann J."/>
            <person name="Amann R."/>
            <person name="Jetten M.S.M."/>
            <person name="Mascher T."/>
            <person name="Medema M.H."/>
            <person name="Devos D.P."/>
            <person name="Kaster A.-K."/>
            <person name="Ovreas L."/>
            <person name="Rohde M."/>
            <person name="Galperin M.Y."/>
            <person name="Jogler C."/>
        </authorList>
    </citation>
    <scope>NUCLEOTIDE SEQUENCE [LARGE SCALE GENOMIC DNA]</scope>
    <source>
        <strain evidence="2 3">Pla111</strain>
    </source>
</reference>
<dbReference type="PROSITE" id="PS51833">
    <property type="entry name" value="HDOD"/>
    <property type="match status" value="1"/>
</dbReference>
<dbReference type="InterPro" id="IPR003607">
    <property type="entry name" value="HD/PDEase_dom"/>
</dbReference>
<evidence type="ECO:0000313" key="2">
    <source>
        <dbReference type="EMBL" id="TWT48691.1"/>
    </source>
</evidence>
<dbReference type="CDD" id="cd00077">
    <property type="entry name" value="HDc"/>
    <property type="match status" value="1"/>
</dbReference>
<dbReference type="NCBIfam" id="TIGR00277">
    <property type="entry name" value="HDIG"/>
    <property type="match status" value="1"/>
</dbReference>
<dbReference type="InterPro" id="IPR006675">
    <property type="entry name" value="HDIG_dom"/>
</dbReference>
<evidence type="ECO:0000313" key="3">
    <source>
        <dbReference type="Proteomes" id="UP000318995"/>
    </source>
</evidence>
<dbReference type="InterPro" id="IPR052340">
    <property type="entry name" value="RNase_Y/CdgJ"/>
</dbReference>
<name>A0A5C5WF20_9BACT</name>
<dbReference type="PANTHER" id="PTHR33525">
    <property type="match status" value="1"/>
</dbReference>
<dbReference type="OrthoDB" id="243535at2"/>
<comment type="caution">
    <text evidence="2">The sequence shown here is derived from an EMBL/GenBank/DDBJ whole genome shotgun (WGS) entry which is preliminary data.</text>
</comment>
<keyword evidence="3" id="KW-1185">Reference proteome</keyword>